<dbReference type="SUPFAM" id="SSF55048">
    <property type="entry name" value="Probable ACP-binding domain of malonyl-CoA ACP transacylase"/>
    <property type="match status" value="1"/>
</dbReference>
<dbReference type="InterPro" id="IPR018201">
    <property type="entry name" value="Ketoacyl_synth_AS"/>
</dbReference>
<dbReference type="InterPro" id="IPR042104">
    <property type="entry name" value="PKS_dehydratase_sf"/>
</dbReference>
<dbReference type="Pfam" id="PF08659">
    <property type="entry name" value="KR"/>
    <property type="match status" value="1"/>
</dbReference>
<dbReference type="SMART" id="SM00829">
    <property type="entry name" value="PKS_ER"/>
    <property type="match status" value="1"/>
</dbReference>
<dbReference type="Pfam" id="PF16197">
    <property type="entry name" value="KAsynt_C_assoc"/>
    <property type="match status" value="1"/>
</dbReference>
<feature type="active site" description="Proton acceptor; for dehydratase activity" evidence="8">
    <location>
        <position position="994"/>
    </location>
</feature>
<gene>
    <name evidence="12" type="ORF">GJ744_009288</name>
</gene>
<dbReference type="SMART" id="SM00826">
    <property type="entry name" value="PKS_DH"/>
    <property type="match status" value="1"/>
</dbReference>
<proteinExistence type="predicted"/>
<dbReference type="SUPFAM" id="SSF50129">
    <property type="entry name" value="GroES-like"/>
    <property type="match status" value="1"/>
</dbReference>
<dbReference type="InterPro" id="IPR036291">
    <property type="entry name" value="NAD(P)-bd_dom_sf"/>
</dbReference>
<dbReference type="Pfam" id="PF02801">
    <property type="entry name" value="Ketoacyl-synt_C"/>
    <property type="match status" value="1"/>
</dbReference>
<dbReference type="CDD" id="cd00833">
    <property type="entry name" value="PKS"/>
    <property type="match status" value="1"/>
</dbReference>
<dbReference type="OrthoDB" id="329835at2759"/>
<evidence type="ECO:0000259" key="11">
    <source>
        <dbReference type="PROSITE" id="PS52019"/>
    </source>
</evidence>
<dbReference type="InterPro" id="IPR013154">
    <property type="entry name" value="ADH-like_N"/>
</dbReference>
<dbReference type="GO" id="GO:0016491">
    <property type="term" value="F:oxidoreductase activity"/>
    <property type="evidence" value="ECO:0007669"/>
    <property type="project" value="UniProtKB-KW"/>
</dbReference>
<dbReference type="InterPro" id="IPR016036">
    <property type="entry name" value="Malonyl_transacylase_ACP-bd"/>
</dbReference>
<dbReference type="InterPro" id="IPR014031">
    <property type="entry name" value="Ketoacyl_synth_C"/>
</dbReference>
<dbReference type="SUPFAM" id="SSF47336">
    <property type="entry name" value="ACP-like"/>
    <property type="match status" value="1"/>
</dbReference>
<evidence type="ECO:0000259" key="9">
    <source>
        <dbReference type="PROSITE" id="PS50075"/>
    </source>
</evidence>
<dbReference type="Gene3D" id="1.10.1200.10">
    <property type="entry name" value="ACP-like"/>
    <property type="match status" value="1"/>
</dbReference>
<dbReference type="InterPro" id="IPR049900">
    <property type="entry name" value="PKS_mFAS_DH"/>
</dbReference>
<dbReference type="InterPro" id="IPR049552">
    <property type="entry name" value="PKS_DH_N"/>
</dbReference>
<evidence type="ECO:0000256" key="3">
    <source>
        <dbReference type="ARBA" id="ARBA00022679"/>
    </source>
</evidence>
<dbReference type="InterPro" id="IPR050091">
    <property type="entry name" value="PKS_NRPS_Biosynth_Enz"/>
</dbReference>
<name>A0A8H7E4N2_9EURO</name>
<protein>
    <recommendedName>
        <fullName evidence="14">Carrier domain-containing protein</fullName>
    </recommendedName>
</protein>
<dbReference type="Pfam" id="PF00550">
    <property type="entry name" value="PP-binding"/>
    <property type="match status" value="1"/>
</dbReference>
<dbReference type="InterPro" id="IPR057326">
    <property type="entry name" value="KR_dom"/>
</dbReference>
<dbReference type="InterPro" id="IPR009081">
    <property type="entry name" value="PP-bd_ACP"/>
</dbReference>
<dbReference type="PROSITE" id="PS50075">
    <property type="entry name" value="CARRIER"/>
    <property type="match status" value="1"/>
</dbReference>
<keyword evidence="13" id="KW-1185">Reference proteome</keyword>
<keyword evidence="6" id="KW-0511">Multifunctional enzyme</keyword>
<dbReference type="Pfam" id="PF14765">
    <property type="entry name" value="PS-DH"/>
    <property type="match status" value="1"/>
</dbReference>
<dbReference type="InterPro" id="IPR020843">
    <property type="entry name" value="ER"/>
</dbReference>
<dbReference type="InterPro" id="IPR036736">
    <property type="entry name" value="ACP-like_sf"/>
</dbReference>
<dbReference type="InterPro" id="IPR014030">
    <property type="entry name" value="Ketoacyl_synth_N"/>
</dbReference>
<evidence type="ECO:0000259" key="10">
    <source>
        <dbReference type="PROSITE" id="PS52004"/>
    </source>
</evidence>
<dbReference type="InterPro" id="IPR020806">
    <property type="entry name" value="PKS_PP-bd"/>
</dbReference>
<evidence type="ECO:0000256" key="8">
    <source>
        <dbReference type="PROSITE-ProRule" id="PRU01363"/>
    </source>
</evidence>
<dbReference type="FunFam" id="3.40.50.720:FF:000209">
    <property type="entry name" value="Polyketide synthase Pks12"/>
    <property type="match status" value="1"/>
</dbReference>
<dbReference type="SUPFAM" id="SSF52151">
    <property type="entry name" value="FabD/lysophospholipase-like"/>
    <property type="match status" value="1"/>
</dbReference>
<dbReference type="SUPFAM" id="SSF51735">
    <property type="entry name" value="NAD(P)-binding Rossmann-fold domains"/>
    <property type="match status" value="2"/>
</dbReference>
<dbReference type="InterPro" id="IPR013149">
    <property type="entry name" value="ADH-like_C"/>
</dbReference>
<evidence type="ECO:0000313" key="12">
    <source>
        <dbReference type="EMBL" id="KAF7508435.1"/>
    </source>
</evidence>
<dbReference type="PROSITE" id="PS00606">
    <property type="entry name" value="KS3_1"/>
    <property type="match status" value="1"/>
</dbReference>
<dbReference type="Pfam" id="PF08240">
    <property type="entry name" value="ADH_N"/>
    <property type="match status" value="1"/>
</dbReference>
<dbReference type="InterPro" id="IPR011032">
    <property type="entry name" value="GroES-like_sf"/>
</dbReference>
<dbReference type="Pfam" id="PF21089">
    <property type="entry name" value="PKS_DH_N"/>
    <property type="match status" value="1"/>
</dbReference>
<dbReference type="InterPro" id="IPR020841">
    <property type="entry name" value="PKS_Beta-ketoAc_synthase_dom"/>
</dbReference>
<sequence length="2410" mass="262314">MDPIAIVGIGCRLPGGASDTCKLWDLLVEGRSGQCEIPKSRFNSSAFYNKNIDAPGTINNTGGYFLEHDARLFDNAFFGINNLEAKYMDPQQRQLLEVVYECFENAGARLENLSGSNTGCYVANFTSDFVTVQAKGPELYHHYSATGFGPTILANRISHAFNLQGPSLVVDTACSSSLYAVHLACTALNAGECDAAVVAGANLVQSPETFIAMAKAGVLSSTSTSHTFDIAADGYGRGEGIAALYLKRADKAQNDADPIRSLIRGTAVNSNGHTPGITFPSVSGQEAVIRKAYAMAGLPTDETAYVEAHGTGTPVGDPIEVEALSNVISPRSGHPLLIGSIKTSMGHGEAVSGITSIIKASLSLQHQVIPPTIGVQNINPNLRFSERNMKVVTNVTPWPTDTVQRISINGFGYGGANAHIVLEARSECHSEDGSSLLNGLDVSNSHPERFLSFLLPLSARSSESLTKNMKVLAESQIPSRRLRDLAYTLGFRRTAMPWRSFLIATEKSSDAEFILNPRSLPSLISEGSRPFAFVFTGQGAQWPGVGRELLGRFPLYRRTIQSLDEYLRCIPKPPSWSLEETLLEDRDDSAIHQASRAQPICTAIQIALVELLQEWGVTPKATIGHSSGEIAAAYAAGHLNAKEAIAIAYYRGLAVSDIKQNGAMMAVGLHHKTVGQIIGHCGLSADVRVACINSPASTTISGKAEAVKSLLDIFQERNIFTRLLRTDKKAYHSHLVEPAGKPYQELIDQILSPEQNGVVNSNVTMFSSVTVETTAKDATHTSSYWRINLESPVRFSEALGRLLLSGTYHLVELGPHAALAQPIRDTQQSLAHATKSNYSSTLIRGKNGELTLLALAGNLYSAGFALRLDKLNDLSLESELSARSNMDGEFPKANGCEHENGGLPNGNNAHQTNKHGPLLMASRLPKHRVLQDLPSYSWSYSKILWCESRVSSEYRNQKYGYHELLGTRISGSPGKSAWWRNNLRIKEVPWIQDHKLGQTPVFPAAGYIAMAIEGLRQLHDYATDPIISLKDVHLANLFVLQPEQEDAELCLRMEPLRISAIASSGTWWFFEIASHSGDSTTMHANGQISIRKNVASLESQFTCDDASLERQAIRTWYNKLAKEGLSFGPEFKSLTEISTDRNKRYPFASGRTLLRQTGHGHHTQQAPYIVHPINIDSLLQTAIIASSQGIVGNLHGKVPVLIGQLDIVSQPSLSSTTCNIRAQAEKVGFETAILAGELENDLGTIIAQIHDVRVIPYAETSLQVESNAERDPTIRILWKPDLSLMTTKDTKIFERYIDHFVSLIPNQSARPGLAQLAGALDLATHHNGRMDILELDDICEGGLESLIGQLNIGSRPKRFASYTRASVSSDGQFTQNGLIQGEALKDGSKYDLVVVSSVTLASRIGKDLLEPLRHYLAANAMLILLDNNEISNELDGTQYFCLSAKPKGILSSVTLAKVVTNEMTGENVSQIKLVHGAHLDALDFSIQDALCAAYQSTVNLFKLEDVTPETIPPGSVVVTTIELKSSILTNMTDKQMAAVQILTEHASILLWITGGTLHKARNPEHAAILGLSRSLMLERPSLRMPVLDVEPDIDPVVSSHHVISILNQVLHSPRPDFEYRQYKSVLYKSRLVQDISLNKRYRQAVGAEPADVPAKEAKNVKLAIKNVGHIETLRFTETHDQELRAGYVEVQVKAVGINAKDFYALSDKIDIRGSTCALEFSGFINAVGAGVSLVPGDRVVVMAPGHFATLEYVPEWACYKLRDDEDFAVTCTVPLAFSTALHAFEDLACLEQGQSVLIHSATGGVGVAAVQIAQLLGAEIYATVGTFEKRQFLKENFGIPDDHIFSSHDDSFLAGIMKATSGRGIDVVLNSLTGDLLHASWQTCAEFGTFIEIGKRDISDGGHLDMAMFKKNTTFTSFDLTNLYWSDREAKRRTWHRLLYRSMDLLRNKKIQPVNPIKVFPASEIVQAFRYFSLGTRIGKVAVSFEDTNTLPIVPSKYRSSLSPDKAYLLVGCLGGLGRSLSRWLLQRGARHFIFIGRSGTDRPASKVLVENLEASGATVQVVRGSVADYSVVKKAIYEASRAIGGVVQAAMSINVALFNAMTSHTWHSGIDQKIRGTWNLHNVLHGRDQSLDFFLMLSSITGSIGTATESNYCAANSFLDAFGSFRRSLGLPGTSLGLGMISEVGFLHENPETEAVLLRKGVHPFTEAEFLQLVDIALTTTDVDPASTLDYALGSDHFIQGHILTGLELHGFQRIREEGFKRGTKVLEDPRCTFIAGAFADSIEGDGGAGGVRKSSKCSQAVTAALAENKSATVPGEGLIEAIQAVVVDRIATLLLVPPGQLQRDTPLAGFGMESMLAAEFRSDMFRAFKVDVPFAVLLSGTTTVGTVAELVGKELVGKELLRRRLGDY</sequence>
<dbReference type="InterPro" id="IPR016035">
    <property type="entry name" value="Acyl_Trfase/lysoPLipase"/>
</dbReference>
<dbReference type="InterPro" id="IPR001227">
    <property type="entry name" value="Ac_transferase_dom_sf"/>
</dbReference>
<dbReference type="GO" id="GO:0004315">
    <property type="term" value="F:3-oxoacyl-[acyl-carrier-protein] synthase activity"/>
    <property type="evidence" value="ECO:0007669"/>
    <property type="project" value="InterPro"/>
</dbReference>
<dbReference type="SMART" id="SM00827">
    <property type="entry name" value="PKS_AT"/>
    <property type="match status" value="1"/>
</dbReference>
<dbReference type="EMBL" id="JAACFV010000054">
    <property type="protein sequence ID" value="KAF7508435.1"/>
    <property type="molecule type" value="Genomic_DNA"/>
</dbReference>
<dbReference type="InterPro" id="IPR049551">
    <property type="entry name" value="PKS_DH_C"/>
</dbReference>
<dbReference type="Proteomes" id="UP000606974">
    <property type="component" value="Unassembled WGS sequence"/>
</dbReference>
<dbReference type="Pfam" id="PF00109">
    <property type="entry name" value="ketoacyl-synt"/>
    <property type="match status" value="1"/>
</dbReference>
<dbReference type="GO" id="GO:0008168">
    <property type="term" value="F:methyltransferase activity"/>
    <property type="evidence" value="ECO:0007669"/>
    <property type="project" value="UniProtKB-KW"/>
</dbReference>
<evidence type="ECO:0000256" key="1">
    <source>
        <dbReference type="ARBA" id="ARBA00022450"/>
    </source>
</evidence>
<dbReference type="GO" id="GO:0032259">
    <property type="term" value="P:methylation"/>
    <property type="evidence" value="ECO:0007669"/>
    <property type="project" value="UniProtKB-KW"/>
</dbReference>
<dbReference type="GO" id="GO:0044550">
    <property type="term" value="P:secondary metabolite biosynthetic process"/>
    <property type="evidence" value="ECO:0007669"/>
    <property type="project" value="TreeGrafter"/>
</dbReference>
<feature type="domain" description="Ketosynthase family 3 (KS3)" evidence="10">
    <location>
        <begin position="1"/>
        <end position="424"/>
    </location>
</feature>
<dbReference type="InterPro" id="IPR020807">
    <property type="entry name" value="PKS_DH"/>
</dbReference>
<dbReference type="Pfam" id="PF00698">
    <property type="entry name" value="Acyl_transf_1"/>
    <property type="match status" value="1"/>
</dbReference>
<keyword evidence="5" id="KW-0560">Oxidoreductase</keyword>
<dbReference type="Gene3D" id="3.40.366.10">
    <property type="entry name" value="Malonyl-Coenzyme A Acyl Carrier Protein, domain 2"/>
    <property type="match status" value="1"/>
</dbReference>
<dbReference type="InterPro" id="IPR014043">
    <property type="entry name" value="Acyl_transferase_dom"/>
</dbReference>
<keyword evidence="7" id="KW-0012">Acyltransferase</keyword>
<feature type="region of interest" description="N-terminal hotdog fold" evidence="8">
    <location>
        <begin position="962"/>
        <end position="1095"/>
    </location>
</feature>
<dbReference type="Gene3D" id="3.40.47.10">
    <property type="match status" value="1"/>
</dbReference>
<keyword evidence="3" id="KW-0808">Transferase</keyword>
<keyword evidence="2" id="KW-0597">Phosphoprotein</keyword>
<dbReference type="InterPro" id="IPR016039">
    <property type="entry name" value="Thiolase-like"/>
</dbReference>
<dbReference type="PANTHER" id="PTHR43775">
    <property type="entry name" value="FATTY ACID SYNTHASE"/>
    <property type="match status" value="1"/>
</dbReference>
<dbReference type="GO" id="GO:0006633">
    <property type="term" value="P:fatty acid biosynthetic process"/>
    <property type="evidence" value="ECO:0007669"/>
    <property type="project" value="InterPro"/>
</dbReference>
<evidence type="ECO:0000256" key="4">
    <source>
        <dbReference type="ARBA" id="ARBA00022857"/>
    </source>
</evidence>
<organism evidence="12 13">
    <name type="scientific">Endocarpon pusillum</name>
    <dbReference type="NCBI Taxonomy" id="364733"/>
    <lineage>
        <taxon>Eukaryota</taxon>
        <taxon>Fungi</taxon>
        <taxon>Dikarya</taxon>
        <taxon>Ascomycota</taxon>
        <taxon>Pezizomycotina</taxon>
        <taxon>Eurotiomycetes</taxon>
        <taxon>Chaetothyriomycetidae</taxon>
        <taxon>Verrucariales</taxon>
        <taxon>Verrucariaceae</taxon>
        <taxon>Endocarpon</taxon>
    </lineage>
</organism>
<dbReference type="InterPro" id="IPR032821">
    <property type="entry name" value="PKS_assoc"/>
</dbReference>
<dbReference type="GO" id="GO:1901336">
    <property type="term" value="P:lactone biosynthetic process"/>
    <property type="evidence" value="ECO:0007669"/>
    <property type="project" value="UniProtKB-ARBA"/>
</dbReference>
<dbReference type="SUPFAM" id="SSF53901">
    <property type="entry name" value="Thiolase-like"/>
    <property type="match status" value="1"/>
</dbReference>
<evidence type="ECO:0000256" key="5">
    <source>
        <dbReference type="ARBA" id="ARBA00023002"/>
    </source>
</evidence>
<dbReference type="PANTHER" id="PTHR43775:SF50">
    <property type="entry name" value="HIGHLY REDUCING POLYKETIDE SYNTHASE SRDA"/>
    <property type="match status" value="1"/>
</dbReference>
<evidence type="ECO:0008006" key="14">
    <source>
        <dbReference type="Google" id="ProtNLM"/>
    </source>
</evidence>
<dbReference type="SMART" id="SM00825">
    <property type="entry name" value="PKS_KS"/>
    <property type="match status" value="1"/>
</dbReference>
<dbReference type="Gene3D" id="3.10.129.110">
    <property type="entry name" value="Polyketide synthase dehydratase"/>
    <property type="match status" value="1"/>
</dbReference>
<evidence type="ECO:0000256" key="2">
    <source>
        <dbReference type="ARBA" id="ARBA00022553"/>
    </source>
</evidence>
<dbReference type="SMART" id="SM00822">
    <property type="entry name" value="PKS_KR"/>
    <property type="match status" value="1"/>
</dbReference>
<dbReference type="GO" id="GO:0004312">
    <property type="term" value="F:fatty acid synthase activity"/>
    <property type="evidence" value="ECO:0007669"/>
    <property type="project" value="TreeGrafter"/>
</dbReference>
<dbReference type="SMART" id="SM00823">
    <property type="entry name" value="PKS_PP"/>
    <property type="match status" value="1"/>
</dbReference>
<keyword evidence="1" id="KW-0596">Phosphopantetheine</keyword>
<evidence type="ECO:0000256" key="7">
    <source>
        <dbReference type="ARBA" id="ARBA00023315"/>
    </source>
</evidence>
<dbReference type="PROSITE" id="PS52019">
    <property type="entry name" value="PKS_MFAS_DH"/>
    <property type="match status" value="1"/>
</dbReference>
<dbReference type="InterPro" id="IPR013968">
    <property type="entry name" value="PKS_KR"/>
</dbReference>
<dbReference type="PROSITE" id="PS52004">
    <property type="entry name" value="KS3_2"/>
    <property type="match status" value="1"/>
</dbReference>
<feature type="region of interest" description="C-terminal hotdog fold" evidence="8">
    <location>
        <begin position="1108"/>
        <end position="1263"/>
    </location>
</feature>
<dbReference type="Gene3D" id="3.40.50.720">
    <property type="entry name" value="NAD(P)-binding Rossmann-like Domain"/>
    <property type="match status" value="2"/>
</dbReference>
<dbReference type="Gene3D" id="3.30.70.3290">
    <property type="match status" value="1"/>
</dbReference>
<feature type="domain" description="Carrier" evidence="9">
    <location>
        <begin position="2319"/>
        <end position="2397"/>
    </location>
</feature>
<feature type="active site" description="Proton donor; for dehydratase activity" evidence="8">
    <location>
        <position position="1176"/>
    </location>
</feature>
<evidence type="ECO:0000313" key="13">
    <source>
        <dbReference type="Proteomes" id="UP000606974"/>
    </source>
</evidence>
<dbReference type="GO" id="GO:0031177">
    <property type="term" value="F:phosphopantetheine binding"/>
    <property type="evidence" value="ECO:0007669"/>
    <property type="project" value="InterPro"/>
</dbReference>
<dbReference type="Gene3D" id="3.90.180.10">
    <property type="entry name" value="Medium-chain alcohol dehydrogenases, catalytic domain"/>
    <property type="match status" value="1"/>
</dbReference>
<evidence type="ECO:0000256" key="6">
    <source>
        <dbReference type="ARBA" id="ARBA00023268"/>
    </source>
</evidence>
<comment type="caution">
    <text evidence="12">The sequence shown here is derived from an EMBL/GenBank/DDBJ whole genome shotgun (WGS) entry which is preliminary data.</text>
</comment>
<dbReference type="CDD" id="cd05195">
    <property type="entry name" value="enoyl_red"/>
    <property type="match status" value="1"/>
</dbReference>
<dbReference type="Pfam" id="PF00107">
    <property type="entry name" value="ADH_zinc_N"/>
    <property type="match status" value="1"/>
</dbReference>
<keyword evidence="4" id="KW-0521">NADP</keyword>
<feature type="domain" description="PKS/mFAS DH" evidence="11">
    <location>
        <begin position="962"/>
        <end position="1263"/>
    </location>
</feature>
<reference evidence="12" key="1">
    <citation type="submission" date="2020-02" db="EMBL/GenBank/DDBJ databases">
        <authorList>
            <person name="Palmer J.M."/>
        </authorList>
    </citation>
    <scope>NUCLEOTIDE SEQUENCE</scope>
    <source>
        <strain evidence="12">EPUS1.4</strain>
        <tissue evidence="12">Thallus</tissue>
    </source>
</reference>
<accession>A0A8H7E4N2</accession>